<feature type="region of interest" description="Disordered" evidence="1">
    <location>
        <begin position="104"/>
        <end position="138"/>
    </location>
</feature>
<dbReference type="AlphaFoldDB" id="A0A165KSU5"/>
<dbReference type="Proteomes" id="UP000077266">
    <property type="component" value="Unassembled WGS sequence"/>
</dbReference>
<reference evidence="2 3" key="1">
    <citation type="journal article" date="2016" name="Mol. Biol. Evol.">
        <title>Comparative Genomics of Early-Diverging Mushroom-Forming Fungi Provides Insights into the Origins of Lignocellulose Decay Capabilities.</title>
        <authorList>
            <person name="Nagy L.G."/>
            <person name="Riley R."/>
            <person name="Tritt A."/>
            <person name="Adam C."/>
            <person name="Daum C."/>
            <person name="Floudas D."/>
            <person name="Sun H."/>
            <person name="Yadav J.S."/>
            <person name="Pangilinan J."/>
            <person name="Larsson K.H."/>
            <person name="Matsuura K."/>
            <person name="Barry K."/>
            <person name="Labutti K."/>
            <person name="Kuo R."/>
            <person name="Ohm R.A."/>
            <person name="Bhattacharya S.S."/>
            <person name="Shirouzu T."/>
            <person name="Yoshinaga Y."/>
            <person name="Martin F.M."/>
            <person name="Grigoriev I.V."/>
            <person name="Hibbett D.S."/>
        </authorList>
    </citation>
    <scope>NUCLEOTIDE SEQUENCE [LARGE SCALE GENOMIC DNA]</scope>
    <source>
        <strain evidence="2 3">HHB12029</strain>
    </source>
</reference>
<dbReference type="InParanoid" id="A0A165KSU5"/>
<evidence type="ECO:0000313" key="2">
    <source>
        <dbReference type="EMBL" id="KZV96823.1"/>
    </source>
</evidence>
<evidence type="ECO:0000313" key="3">
    <source>
        <dbReference type="Proteomes" id="UP000077266"/>
    </source>
</evidence>
<sequence>MSFNTITNSESARFRYFQARQAQIAHWQATSVSAPTFNYAPVDVGVTQHYHHIETNAVPQRPIEAERMPSPCTPMASPAVDKDLPPLPQEQELDEVLVVVAPSRRKHRHRRGERSGTFIIPPPHYDVPLSDIPRRRRP</sequence>
<name>A0A165KSU5_EXIGL</name>
<feature type="region of interest" description="Disordered" evidence="1">
    <location>
        <begin position="58"/>
        <end position="88"/>
    </location>
</feature>
<accession>A0A165KSU5</accession>
<dbReference type="EMBL" id="KV425938">
    <property type="protein sequence ID" value="KZV96823.1"/>
    <property type="molecule type" value="Genomic_DNA"/>
</dbReference>
<proteinExistence type="predicted"/>
<gene>
    <name evidence="2" type="ORF">EXIGLDRAFT_732391</name>
</gene>
<protein>
    <submittedName>
        <fullName evidence="2">Uncharacterized protein</fullName>
    </submittedName>
</protein>
<keyword evidence="3" id="KW-1185">Reference proteome</keyword>
<evidence type="ECO:0000256" key="1">
    <source>
        <dbReference type="SAM" id="MobiDB-lite"/>
    </source>
</evidence>
<organism evidence="2 3">
    <name type="scientific">Exidia glandulosa HHB12029</name>
    <dbReference type="NCBI Taxonomy" id="1314781"/>
    <lineage>
        <taxon>Eukaryota</taxon>
        <taxon>Fungi</taxon>
        <taxon>Dikarya</taxon>
        <taxon>Basidiomycota</taxon>
        <taxon>Agaricomycotina</taxon>
        <taxon>Agaricomycetes</taxon>
        <taxon>Auriculariales</taxon>
        <taxon>Exidiaceae</taxon>
        <taxon>Exidia</taxon>
    </lineage>
</organism>